<dbReference type="PANTHER" id="PTHR47178">
    <property type="entry name" value="MONOOXYGENASE, FAD-BINDING"/>
    <property type="match status" value="1"/>
</dbReference>
<evidence type="ECO:0000256" key="1">
    <source>
        <dbReference type="ARBA" id="ARBA00001974"/>
    </source>
</evidence>
<name>A0A2J6RF69_HYAVF</name>
<keyword evidence="5" id="KW-0503">Monooxygenase</keyword>
<reference evidence="8 9" key="1">
    <citation type="submission" date="2016-04" db="EMBL/GenBank/DDBJ databases">
        <title>A degradative enzymes factory behind the ericoid mycorrhizal symbiosis.</title>
        <authorList>
            <consortium name="DOE Joint Genome Institute"/>
            <person name="Martino E."/>
            <person name="Morin E."/>
            <person name="Grelet G."/>
            <person name="Kuo A."/>
            <person name="Kohler A."/>
            <person name="Daghino S."/>
            <person name="Barry K."/>
            <person name="Choi C."/>
            <person name="Cichocki N."/>
            <person name="Clum A."/>
            <person name="Copeland A."/>
            <person name="Hainaut M."/>
            <person name="Haridas S."/>
            <person name="Labutti K."/>
            <person name="Lindquist E."/>
            <person name="Lipzen A."/>
            <person name="Khouja H.-R."/>
            <person name="Murat C."/>
            <person name="Ohm R."/>
            <person name="Olson A."/>
            <person name="Spatafora J."/>
            <person name="Veneault-Fourrey C."/>
            <person name="Henrissat B."/>
            <person name="Grigoriev I."/>
            <person name="Martin F."/>
            <person name="Perotto S."/>
        </authorList>
    </citation>
    <scope>NUCLEOTIDE SEQUENCE [LARGE SCALE GENOMIC DNA]</scope>
    <source>
        <strain evidence="8 9">F</strain>
    </source>
</reference>
<dbReference type="GO" id="GO:0004497">
    <property type="term" value="F:monooxygenase activity"/>
    <property type="evidence" value="ECO:0007669"/>
    <property type="project" value="UniProtKB-KW"/>
</dbReference>
<dbReference type="PANTHER" id="PTHR47178:SF2">
    <property type="entry name" value="FAD-BINDING DOMAIN-CONTAINING PROTEIN"/>
    <property type="match status" value="1"/>
</dbReference>
<dbReference type="AlphaFoldDB" id="A0A2J6RF69"/>
<dbReference type="OrthoDB" id="47494at2759"/>
<evidence type="ECO:0000256" key="5">
    <source>
        <dbReference type="ARBA" id="ARBA00023033"/>
    </source>
</evidence>
<evidence type="ECO:0000259" key="6">
    <source>
        <dbReference type="Pfam" id="PF01494"/>
    </source>
</evidence>
<dbReference type="EMBL" id="KZ613949">
    <property type="protein sequence ID" value="PMD37123.1"/>
    <property type="molecule type" value="Genomic_DNA"/>
</dbReference>
<evidence type="ECO:0000313" key="7">
    <source>
        <dbReference type="EMBL" id="PMD29619.1"/>
    </source>
</evidence>
<sequence>MMTDDELKAVASPHVLIVGAGITGLLIAQGLKKAGVGYTIFDAETPGISRRREWTLGIHWSIPILENLLPTDLAARLSEAETNPGFVAGLDHTIQLYNSQTGEVLKTIPTPKLRRVSRKKLRALCMEGVEVLWGKTIDSVTYDSDGAALTARFTDGSLYHGDLLVGADGPKSKVREILLGVEKSRATAMEIVYNMSIVKYGDTNKALFVQSAHPQNVFGYNPNGIFSFLAIQDMPDPDKPETWTFQVGSSWLGQRDANLSNEERLKNVKIAASELSEPFRSANLWMPEDTIVNTDPIAYWVPIPFETHQGRITLCGDATHPLPPHRGQGLNHCILDASNFVAAVVKIKQEQSKKEELIEAYTEELIKRGGEEVNLSLKNALTVHDWKVFMESPLMKHGITKMS</sequence>
<keyword evidence="2" id="KW-0285">Flavoprotein</keyword>
<dbReference type="STRING" id="1149755.A0A2J6RF69"/>
<dbReference type="Pfam" id="PF01494">
    <property type="entry name" value="FAD_binding_3"/>
    <property type="match status" value="1"/>
</dbReference>
<proteinExistence type="predicted"/>
<dbReference type="SUPFAM" id="SSF51905">
    <property type="entry name" value="FAD/NAD(P)-binding domain"/>
    <property type="match status" value="1"/>
</dbReference>
<dbReference type="PRINTS" id="PR00420">
    <property type="entry name" value="RNGMNOXGNASE"/>
</dbReference>
<dbReference type="GO" id="GO:0071949">
    <property type="term" value="F:FAD binding"/>
    <property type="evidence" value="ECO:0007669"/>
    <property type="project" value="InterPro"/>
</dbReference>
<feature type="domain" description="FAD-binding" evidence="6">
    <location>
        <begin position="14"/>
        <end position="365"/>
    </location>
</feature>
<evidence type="ECO:0000256" key="2">
    <source>
        <dbReference type="ARBA" id="ARBA00022630"/>
    </source>
</evidence>
<dbReference type="EMBL" id="KZ613973">
    <property type="protein sequence ID" value="PMD29619.1"/>
    <property type="molecule type" value="Genomic_DNA"/>
</dbReference>
<dbReference type="Proteomes" id="UP000235786">
    <property type="component" value="Unassembled WGS sequence"/>
</dbReference>
<gene>
    <name evidence="8" type="ORF">L207DRAFT_463333</name>
    <name evidence="7" type="ORF">L207DRAFT_642366</name>
</gene>
<dbReference type="Gene3D" id="3.50.50.60">
    <property type="entry name" value="FAD/NAD(P)-binding domain"/>
    <property type="match status" value="1"/>
</dbReference>
<evidence type="ECO:0000256" key="3">
    <source>
        <dbReference type="ARBA" id="ARBA00022827"/>
    </source>
</evidence>
<organism evidence="8 9">
    <name type="scientific">Hyaloscypha variabilis (strain UAMH 11265 / GT02V1 / F)</name>
    <name type="common">Meliniomyces variabilis</name>
    <dbReference type="NCBI Taxonomy" id="1149755"/>
    <lineage>
        <taxon>Eukaryota</taxon>
        <taxon>Fungi</taxon>
        <taxon>Dikarya</taxon>
        <taxon>Ascomycota</taxon>
        <taxon>Pezizomycotina</taxon>
        <taxon>Leotiomycetes</taxon>
        <taxon>Helotiales</taxon>
        <taxon>Hyaloscyphaceae</taxon>
        <taxon>Hyaloscypha</taxon>
        <taxon>Hyaloscypha variabilis</taxon>
    </lineage>
</organism>
<keyword evidence="9" id="KW-1185">Reference proteome</keyword>
<evidence type="ECO:0000313" key="9">
    <source>
        <dbReference type="Proteomes" id="UP000235786"/>
    </source>
</evidence>
<dbReference type="InterPro" id="IPR002938">
    <property type="entry name" value="FAD-bd"/>
</dbReference>
<dbReference type="InterPro" id="IPR036188">
    <property type="entry name" value="FAD/NAD-bd_sf"/>
</dbReference>
<evidence type="ECO:0000256" key="4">
    <source>
        <dbReference type="ARBA" id="ARBA00023002"/>
    </source>
</evidence>
<protein>
    <submittedName>
        <fullName evidence="8">FAD/NAD(P)-binding domain-containing protein</fullName>
    </submittedName>
</protein>
<keyword evidence="3" id="KW-0274">FAD</keyword>
<accession>A0A2J6RF69</accession>
<comment type="cofactor">
    <cofactor evidence="1">
        <name>FAD</name>
        <dbReference type="ChEBI" id="CHEBI:57692"/>
    </cofactor>
</comment>
<keyword evidence="4" id="KW-0560">Oxidoreductase</keyword>
<evidence type="ECO:0000313" key="8">
    <source>
        <dbReference type="EMBL" id="PMD37123.1"/>
    </source>
</evidence>